<accession>A0A9N8Z2X1</accession>
<dbReference type="AlphaFoldDB" id="A0A9N8Z2X1"/>
<name>A0A9N8Z2X1_9GLOM</name>
<dbReference type="OrthoDB" id="2493582at2759"/>
<dbReference type="Proteomes" id="UP000789396">
    <property type="component" value="Unassembled WGS sequence"/>
</dbReference>
<gene>
    <name evidence="1" type="ORF">RFULGI_LOCUS996</name>
</gene>
<evidence type="ECO:0000313" key="2">
    <source>
        <dbReference type="Proteomes" id="UP000789396"/>
    </source>
</evidence>
<sequence length="300" mass="35397">MIAKFEVINKDIEEKSEVNKMLLKYNKDNKEEFKKQCNYFIQFKCSQKSQESYIDDNSKNQIVDHDEKLSITENQKLDDPIKENKDISIIVKLNKNQTINLNLFFNRTVELLKEVLQDKIINDLDLQEKNYINKDPDLSVDKTLDLFSELEMDEFLRVSNSFNELQPLDESYDETSSLEKVLIMLDKESEDLLYSKIRDQNEKLLLFRETKLDNNSSKQACTLKSNFNKKSKDQNRSRYKRAQNNYIAKKCTDPKEIKNLETDNEKVEGFSLEKLYNEGSVWIAIEESELECSLVSNNMR</sequence>
<dbReference type="EMBL" id="CAJVPZ010000529">
    <property type="protein sequence ID" value="CAG8468226.1"/>
    <property type="molecule type" value="Genomic_DNA"/>
</dbReference>
<comment type="caution">
    <text evidence="1">The sequence shown here is derived from an EMBL/GenBank/DDBJ whole genome shotgun (WGS) entry which is preliminary data.</text>
</comment>
<protein>
    <submittedName>
        <fullName evidence="1">5797_t:CDS:1</fullName>
    </submittedName>
</protein>
<reference evidence="1" key="1">
    <citation type="submission" date="2021-06" db="EMBL/GenBank/DDBJ databases">
        <authorList>
            <person name="Kallberg Y."/>
            <person name="Tangrot J."/>
            <person name="Rosling A."/>
        </authorList>
    </citation>
    <scope>NUCLEOTIDE SEQUENCE</scope>
    <source>
        <strain evidence="1">IN212</strain>
    </source>
</reference>
<keyword evidence="2" id="KW-1185">Reference proteome</keyword>
<organism evidence="1 2">
    <name type="scientific">Racocetra fulgida</name>
    <dbReference type="NCBI Taxonomy" id="60492"/>
    <lineage>
        <taxon>Eukaryota</taxon>
        <taxon>Fungi</taxon>
        <taxon>Fungi incertae sedis</taxon>
        <taxon>Mucoromycota</taxon>
        <taxon>Glomeromycotina</taxon>
        <taxon>Glomeromycetes</taxon>
        <taxon>Diversisporales</taxon>
        <taxon>Gigasporaceae</taxon>
        <taxon>Racocetra</taxon>
    </lineage>
</organism>
<proteinExistence type="predicted"/>
<evidence type="ECO:0000313" key="1">
    <source>
        <dbReference type="EMBL" id="CAG8468226.1"/>
    </source>
</evidence>